<protein>
    <submittedName>
        <fullName evidence="4">Uncharacterized protein MANES_09G067200</fullName>
    </submittedName>
</protein>
<dbReference type="GO" id="GO:0003682">
    <property type="term" value="F:chromatin binding"/>
    <property type="evidence" value="ECO:0007669"/>
    <property type="project" value="InterPro"/>
</dbReference>
<proteinExistence type="predicted"/>
<keyword evidence="2" id="KW-0539">Nucleus</keyword>
<dbReference type="GO" id="GO:0007389">
    <property type="term" value="P:pattern specification process"/>
    <property type="evidence" value="ECO:0007669"/>
    <property type="project" value="TreeGrafter"/>
</dbReference>
<feature type="compositionally biased region" description="Polar residues" evidence="3">
    <location>
        <begin position="141"/>
        <end position="151"/>
    </location>
</feature>
<dbReference type="GO" id="GO:0005634">
    <property type="term" value="C:nucleus"/>
    <property type="evidence" value="ECO:0007669"/>
    <property type="project" value="TreeGrafter"/>
</dbReference>
<sequence>MKLKLQLFPIDDGTRRALELDKHNPHLELTLGSRKKISSVLEHLNQKWGDSSVASEELMLLPYNAHRENLVGCQRWMQDSIATAADVYALIGSPAVFRLRYGWFSTTEFTSLRVCEPLVSSCIPVGDSVSENGKGKIVDPLSSSRSSTNDQGGKIVDPCNGQLTRNHLVEFSDLATNTSWHIKETNNRTNPKQPEDLNDLRLCNGIALSAGEWADSLTNISVGDLLAEASHVENPDCPENTIAQSNQCLQQIPFSCDSFDAAIAAHMSTQQKSTAFLSTVVPRTCSIWDAEETCDAFSFPRNHVLYQEVPTSSCVTSPRTGKQMEGTNSKPSDVFLEELPDAEDPVENLSDVKPINECQSDGQIMDNAAKDFPGLADIYWPDSLGPLDLDIPSSKHNSEDLILSDSLSGLNLLIASSLDAFQNCSFLGLDKKDTSTVENQETISFSGFKIGSGV</sequence>
<reference evidence="4" key="1">
    <citation type="submission" date="2018-02" db="EMBL/GenBank/DDBJ databases">
        <title>Rhizophora mucronata_Transcriptome.</title>
        <authorList>
            <person name="Meera S.P."/>
            <person name="Sreeshan A."/>
            <person name="Augustine A."/>
        </authorList>
    </citation>
    <scope>NUCLEOTIDE SEQUENCE</scope>
    <source>
        <tissue evidence="4">Leaf</tissue>
    </source>
</reference>
<dbReference type="PANTHER" id="PTHR21677:SF1">
    <property type="entry name" value="PROTEIN CRAMPED-LIKE"/>
    <property type="match status" value="1"/>
</dbReference>
<dbReference type="AlphaFoldDB" id="A0A2P2LZK4"/>
<evidence type="ECO:0000313" key="4">
    <source>
        <dbReference type="EMBL" id="MBX23381.1"/>
    </source>
</evidence>
<dbReference type="PANTHER" id="PTHR21677">
    <property type="entry name" value="CRAMPED PROTEIN"/>
    <property type="match status" value="1"/>
</dbReference>
<dbReference type="EMBL" id="GGEC01042897">
    <property type="protein sequence ID" value="MBX23381.1"/>
    <property type="molecule type" value="Transcribed_RNA"/>
</dbReference>
<dbReference type="InterPro" id="IPR055315">
    <property type="entry name" value="Cramped-like"/>
</dbReference>
<evidence type="ECO:0000256" key="3">
    <source>
        <dbReference type="SAM" id="MobiDB-lite"/>
    </source>
</evidence>
<organism evidence="4">
    <name type="scientific">Rhizophora mucronata</name>
    <name type="common">Asiatic mangrove</name>
    <dbReference type="NCBI Taxonomy" id="61149"/>
    <lineage>
        <taxon>Eukaryota</taxon>
        <taxon>Viridiplantae</taxon>
        <taxon>Streptophyta</taxon>
        <taxon>Embryophyta</taxon>
        <taxon>Tracheophyta</taxon>
        <taxon>Spermatophyta</taxon>
        <taxon>Magnoliopsida</taxon>
        <taxon>eudicotyledons</taxon>
        <taxon>Gunneridae</taxon>
        <taxon>Pentapetalae</taxon>
        <taxon>rosids</taxon>
        <taxon>fabids</taxon>
        <taxon>Malpighiales</taxon>
        <taxon>Rhizophoraceae</taxon>
        <taxon>Rhizophora</taxon>
    </lineage>
</organism>
<dbReference type="GO" id="GO:0003677">
    <property type="term" value="F:DNA binding"/>
    <property type="evidence" value="ECO:0007669"/>
    <property type="project" value="UniProtKB-KW"/>
</dbReference>
<accession>A0A2P2LZK4</accession>
<feature type="region of interest" description="Disordered" evidence="3">
    <location>
        <begin position="134"/>
        <end position="156"/>
    </location>
</feature>
<evidence type="ECO:0000256" key="1">
    <source>
        <dbReference type="ARBA" id="ARBA00023125"/>
    </source>
</evidence>
<keyword evidence="1" id="KW-0238">DNA-binding</keyword>
<evidence type="ECO:0000256" key="2">
    <source>
        <dbReference type="ARBA" id="ARBA00023242"/>
    </source>
</evidence>
<name>A0A2P2LZK4_RHIMU</name>